<protein>
    <submittedName>
        <fullName evidence="2">Uncharacterized protein</fullName>
    </submittedName>
</protein>
<evidence type="ECO:0000256" key="1">
    <source>
        <dbReference type="SAM" id="MobiDB-lite"/>
    </source>
</evidence>
<feature type="compositionally biased region" description="Basic and acidic residues" evidence="1">
    <location>
        <begin position="27"/>
        <end position="38"/>
    </location>
</feature>
<accession>A0A2I7SLD1</accession>
<evidence type="ECO:0000313" key="2">
    <source>
        <dbReference type="EMBL" id="AUS06726.1"/>
    </source>
</evidence>
<feature type="region of interest" description="Disordered" evidence="1">
    <location>
        <begin position="1"/>
        <end position="82"/>
    </location>
</feature>
<dbReference type="KEGG" id="taj:C1A40_15310"/>
<dbReference type="RefSeq" id="WP_102996660.1">
    <property type="nucleotide sequence ID" value="NZ_CP025938.1"/>
</dbReference>
<feature type="compositionally biased region" description="Basic and acidic residues" evidence="1">
    <location>
        <begin position="50"/>
        <end position="69"/>
    </location>
</feature>
<feature type="compositionally biased region" description="Basic and acidic residues" evidence="1">
    <location>
        <begin position="1"/>
        <end position="15"/>
    </location>
</feature>
<evidence type="ECO:0000313" key="3">
    <source>
        <dbReference type="Proteomes" id="UP000236592"/>
    </source>
</evidence>
<sequence>MKKEQDKKDTSKQVDLDVQNSKMLRKTKNEPESAKENLDIPGGRTARPLTNDRHQDQKKDDKKPKKEPIENIELDTDPGNEK</sequence>
<dbReference type="Proteomes" id="UP000236592">
    <property type="component" value="Chromosome"/>
</dbReference>
<dbReference type="EMBL" id="CP025938">
    <property type="protein sequence ID" value="AUS06726.1"/>
    <property type="molecule type" value="Genomic_DNA"/>
</dbReference>
<dbReference type="OrthoDB" id="1453481at2"/>
<feature type="compositionally biased region" description="Acidic residues" evidence="1">
    <location>
        <begin position="70"/>
        <end position="82"/>
    </location>
</feature>
<dbReference type="AlphaFoldDB" id="A0A2I7SLD1"/>
<gene>
    <name evidence="2" type="ORF">C1A40_15310</name>
</gene>
<keyword evidence="3" id="KW-1185">Reference proteome</keyword>
<name>A0A2I7SLD1_9FLAO</name>
<proteinExistence type="predicted"/>
<organism evidence="2 3">
    <name type="scientific">Pseudotamlana carrageenivorans</name>
    <dbReference type="NCBI Taxonomy" id="2069432"/>
    <lineage>
        <taxon>Bacteria</taxon>
        <taxon>Pseudomonadati</taxon>
        <taxon>Bacteroidota</taxon>
        <taxon>Flavobacteriia</taxon>
        <taxon>Flavobacteriales</taxon>
        <taxon>Flavobacteriaceae</taxon>
        <taxon>Pseudotamlana</taxon>
    </lineage>
</organism>
<reference evidence="3" key="1">
    <citation type="submission" date="2018-01" db="EMBL/GenBank/DDBJ databases">
        <title>Complete genome of Tamlana sp. UJ94.</title>
        <authorList>
            <person name="Jung J."/>
            <person name="Chung D."/>
            <person name="Bae S.S."/>
            <person name="Baek K."/>
        </authorList>
    </citation>
    <scope>NUCLEOTIDE SEQUENCE [LARGE SCALE GENOMIC DNA]</scope>
    <source>
        <strain evidence="3">UJ94</strain>
    </source>
</reference>